<organism evidence="4 5">
    <name type="scientific">Leptotrombidium deliense</name>
    <dbReference type="NCBI Taxonomy" id="299467"/>
    <lineage>
        <taxon>Eukaryota</taxon>
        <taxon>Metazoa</taxon>
        <taxon>Ecdysozoa</taxon>
        <taxon>Arthropoda</taxon>
        <taxon>Chelicerata</taxon>
        <taxon>Arachnida</taxon>
        <taxon>Acari</taxon>
        <taxon>Acariformes</taxon>
        <taxon>Trombidiformes</taxon>
        <taxon>Prostigmata</taxon>
        <taxon>Anystina</taxon>
        <taxon>Parasitengona</taxon>
        <taxon>Trombiculoidea</taxon>
        <taxon>Trombiculidae</taxon>
        <taxon>Leptotrombidium</taxon>
    </lineage>
</organism>
<dbReference type="SUPFAM" id="SSF57535">
    <property type="entry name" value="Complement control module/SCR domain"/>
    <property type="match status" value="1"/>
</dbReference>
<dbReference type="VEuPathDB" id="VectorBase:LDEU008037"/>
<dbReference type="Pfam" id="PF00084">
    <property type="entry name" value="Sushi"/>
    <property type="match status" value="1"/>
</dbReference>
<evidence type="ECO:0000259" key="3">
    <source>
        <dbReference type="PROSITE" id="PS50923"/>
    </source>
</evidence>
<proteinExistence type="predicted"/>
<feature type="disulfide bond" evidence="2">
    <location>
        <begin position="183"/>
        <end position="226"/>
    </location>
</feature>
<dbReference type="EMBL" id="NCKV01005543">
    <property type="protein sequence ID" value="RWS24003.1"/>
    <property type="molecule type" value="Genomic_DNA"/>
</dbReference>
<evidence type="ECO:0000256" key="1">
    <source>
        <dbReference type="ARBA" id="ARBA00023157"/>
    </source>
</evidence>
<dbReference type="CDD" id="cd00033">
    <property type="entry name" value="CCP"/>
    <property type="match status" value="1"/>
</dbReference>
<gene>
    <name evidence="4" type="ORF">B4U80_13285</name>
</gene>
<comment type="caution">
    <text evidence="2">Lacks conserved residue(s) required for the propagation of feature annotation.</text>
</comment>
<reference evidence="4 5" key="1">
    <citation type="journal article" date="2018" name="Gigascience">
        <title>Genomes of trombidid mites reveal novel predicted allergens and laterally-transferred genes associated with secondary metabolism.</title>
        <authorList>
            <person name="Dong X."/>
            <person name="Chaisiri K."/>
            <person name="Xia D."/>
            <person name="Armstrong S.D."/>
            <person name="Fang Y."/>
            <person name="Donnelly M.J."/>
            <person name="Kadowaki T."/>
            <person name="McGarry J.W."/>
            <person name="Darby A.C."/>
            <person name="Makepeace B.L."/>
        </authorList>
    </citation>
    <scope>NUCLEOTIDE SEQUENCE [LARGE SCALE GENOMIC DNA]</scope>
    <source>
        <strain evidence="4">UoL-UT</strain>
    </source>
</reference>
<name>A0A443S8Z4_9ACAR</name>
<keyword evidence="5" id="KW-1185">Reference proteome</keyword>
<dbReference type="SMART" id="SM00032">
    <property type="entry name" value="CCP"/>
    <property type="match status" value="1"/>
</dbReference>
<evidence type="ECO:0000313" key="4">
    <source>
        <dbReference type="EMBL" id="RWS24003.1"/>
    </source>
</evidence>
<sequence length="382" mass="44742">MCLCGVNRIGMKPYDIHSAPQEELNETIIFFPTLRKEYKKRMIEIYRTRSIKHDPYHKINVGQKDITCSYYPEYSKVPVHKFFNKDNVIPPSTELYYRILPNRSVTFMDSMAWSKYSPLAVFSPTLDSMNPSTWQKSFASDDKLFIQLLYCKATTAYNPCYVYDNAARNTPDYTENYRNVKQCPHIIMSKTTFRVPGAYRRHFGAVIQFRCRDDYFVMFGDRVRTCQRNGEWSGEQPFCMPSELIQYYCSYAKEDTKCKAIKFREDNKRVNKRSVQEINLRPYKSIYRVNEMTAISDSMCIGFTYFVQPHCVVQVHMKQNGTWFDIWKGISASAVKNRVELEVKISEGELFAIRLIAKYENGISQQLAVQYMHIIAASCNAK</sequence>
<evidence type="ECO:0000256" key="2">
    <source>
        <dbReference type="PROSITE-ProRule" id="PRU00302"/>
    </source>
</evidence>
<dbReference type="InterPro" id="IPR035976">
    <property type="entry name" value="Sushi/SCR/CCP_sf"/>
</dbReference>
<feature type="domain" description="Sushi" evidence="3">
    <location>
        <begin position="181"/>
        <end position="241"/>
    </location>
</feature>
<dbReference type="STRING" id="299467.A0A443S8Z4"/>
<keyword evidence="2" id="KW-0768">Sushi</keyword>
<dbReference type="InterPro" id="IPR000436">
    <property type="entry name" value="Sushi_SCR_CCP_dom"/>
</dbReference>
<accession>A0A443S8Z4</accession>
<dbReference type="AlphaFoldDB" id="A0A443S8Z4"/>
<keyword evidence="1 2" id="KW-1015">Disulfide bond</keyword>
<dbReference type="PROSITE" id="PS50923">
    <property type="entry name" value="SUSHI"/>
    <property type="match status" value="1"/>
</dbReference>
<protein>
    <recommendedName>
        <fullName evidence="3">Sushi domain-containing protein</fullName>
    </recommendedName>
</protein>
<comment type="caution">
    <text evidence="4">The sequence shown here is derived from an EMBL/GenBank/DDBJ whole genome shotgun (WGS) entry which is preliminary data.</text>
</comment>
<evidence type="ECO:0000313" key="5">
    <source>
        <dbReference type="Proteomes" id="UP000288716"/>
    </source>
</evidence>
<dbReference type="OrthoDB" id="6508331at2759"/>
<dbReference type="Proteomes" id="UP000288716">
    <property type="component" value="Unassembled WGS sequence"/>
</dbReference>
<dbReference type="Gene3D" id="2.10.70.10">
    <property type="entry name" value="Complement Module, domain 1"/>
    <property type="match status" value="1"/>
</dbReference>